<protein>
    <submittedName>
        <fullName evidence="2">Uncharacterized protein</fullName>
    </submittedName>
</protein>
<keyword evidence="3" id="KW-1185">Reference proteome</keyword>
<name>A0A9D4AZM4_9SAUR</name>
<feature type="region of interest" description="Disordered" evidence="1">
    <location>
        <begin position="130"/>
        <end position="149"/>
    </location>
</feature>
<gene>
    <name evidence="2" type="ORF">KIL84_021072</name>
</gene>
<accession>A0A9D4AZM4</accession>
<comment type="caution">
    <text evidence="2">The sequence shown here is derived from an EMBL/GenBank/DDBJ whole genome shotgun (WGS) entry which is preliminary data.</text>
</comment>
<proteinExistence type="predicted"/>
<feature type="compositionally biased region" description="Basic residues" evidence="1">
    <location>
        <begin position="59"/>
        <end position="71"/>
    </location>
</feature>
<reference evidence="2" key="1">
    <citation type="submission" date="2021-09" db="EMBL/GenBank/DDBJ databases">
        <title>The genome of Mauremys mutica provides insights into the evolution of semi-aquatic lifestyle.</title>
        <authorList>
            <person name="Gong S."/>
            <person name="Gao Y."/>
        </authorList>
    </citation>
    <scope>NUCLEOTIDE SEQUENCE</scope>
    <source>
        <strain evidence="2">MM-2020</strain>
        <tissue evidence="2">Muscle</tissue>
    </source>
</reference>
<evidence type="ECO:0000313" key="2">
    <source>
        <dbReference type="EMBL" id="KAH1176338.1"/>
    </source>
</evidence>
<evidence type="ECO:0000256" key="1">
    <source>
        <dbReference type="SAM" id="MobiDB-lite"/>
    </source>
</evidence>
<feature type="compositionally biased region" description="Low complexity" evidence="1">
    <location>
        <begin position="77"/>
        <end position="87"/>
    </location>
</feature>
<dbReference type="EMBL" id="JAHDVG010000475">
    <property type="protein sequence ID" value="KAH1176338.1"/>
    <property type="molecule type" value="Genomic_DNA"/>
</dbReference>
<feature type="compositionally biased region" description="Low complexity" evidence="1">
    <location>
        <begin position="96"/>
        <end position="108"/>
    </location>
</feature>
<organism evidence="2 3">
    <name type="scientific">Mauremys mutica</name>
    <name type="common">yellowpond turtle</name>
    <dbReference type="NCBI Taxonomy" id="74926"/>
    <lineage>
        <taxon>Eukaryota</taxon>
        <taxon>Metazoa</taxon>
        <taxon>Chordata</taxon>
        <taxon>Craniata</taxon>
        <taxon>Vertebrata</taxon>
        <taxon>Euteleostomi</taxon>
        <taxon>Archelosauria</taxon>
        <taxon>Testudinata</taxon>
        <taxon>Testudines</taxon>
        <taxon>Cryptodira</taxon>
        <taxon>Durocryptodira</taxon>
        <taxon>Testudinoidea</taxon>
        <taxon>Geoemydidae</taxon>
        <taxon>Geoemydinae</taxon>
        <taxon>Mauremys</taxon>
    </lineage>
</organism>
<feature type="region of interest" description="Disordered" evidence="1">
    <location>
        <begin position="51"/>
        <end position="118"/>
    </location>
</feature>
<dbReference type="AlphaFoldDB" id="A0A9D4AZM4"/>
<evidence type="ECO:0000313" key="3">
    <source>
        <dbReference type="Proteomes" id="UP000827986"/>
    </source>
</evidence>
<sequence length="200" mass="21244">MTRCGIVPSPRGGPIWGLVIRESLEGGCEHFLISAASHAQKQNLPATAAALLPPTSVSSHKRGGVRGKKPTQRQESQPQVQAAAPQPMGERRAQLRSPGSSGAGRAPGTEAAVGKVREQNFPLAELAVRETQRATPPSHKQHLRPHPVPPLTNAVTIKPRNCNSASHQCSCLTVITAPGGHARPSHITRQRHAKEPATVF</sequence>
<dbReference type="Proteomes" id="UP000827986">
    <property type="component" value="Unassembled WGS sequence"/>
</dbReference>